<evidence type="ECO:0000256" key="1">
    <source>
        <dbReference type="SAM" id="Phobius"/>
    </source>
</evidence>
<feature type="transmembrane region" description="Helical" evidence="1">
    <location>
        <begin position="6"/>
        <end position="26"/>
    </location>
</feature>
<dbReference type="GO" id="GO:0015914">
    <property type="term" value="P:phospholipid transport"/>
    <property type="evidence" value="ECO:0007669"/>
    <property type="project" value="InterPro"/>
</dbReference>
<keyword evidence="1" id="KW-0472">Membrane</keyword>
<dbReference type="InterPro" id="IPR003399">
    <property type="entry name" value="Mce/MlaD"/>
</dbReference>
<gene>
    <name evidence="3" type="ORF">GF1_10180</name>
</gene>
<dbReference type="InterPro" id="IPR030970">
    <property type="entry name" value="ABC_MlaD"/>
</dbReference>
<feature type="domain" description="Mce/MlaD" evidence="2">
    <location>
        <begin position="39"/>
        <end position="113"/>
    </location>
</feature>
<dbReference type="RefSeq" id="WP_267928541.1">
    <property type="nucleotide sequence ID" value="NZ_AP024233.1"/>
</dbReference>
<dbReference type="AlphaFoldDB" id="A0A915U1B0"/>
<dbReference type="InterPro" id="IPR052336">
    <property type="entry name" value="MlaD_Phospholipid_Transporter"/>
</dbReference>
<keyword evidence="4" id="KW-1185">Reference proteome</keyword>
<dbReference type="PANTHER" id="PTHR33371:SF4">
    <property type="entry name" value="INTERMEMBRANE PHOSPHOLIPID TRANSPORT SYSTEM BINDING PROTEIN MLAD"/>
    <property type="match status" value="1"/>
</dbReference>
<reference evidence="3" key="1">
    <citation type="submission" date="2020-12" db="EMBL/GenBank/DDBJ databases">
        <title>Desulfobium dissulfuricans gen. nov., sp. nov., a novel mesophilic, sulfate-reducing bacterium isolated from a deep-sea hydrothermal vent.</title>
        <authorList>
            <person name="Hashimoto Y."/>
            <person name="Tame A."/>
            <person name="Sawayama S."/>
            <person name="Miyazaki J."/>
            <person name="Takai K."/>
            <person name="Nakagawa S."/>
        </authorList>
    </citation>
    <scope>NUCLEOTIDE SEQUENCE</scope>
    <source>
        <strain evidence="3">GF1</strain>
    </source>
</reference>
<accession>A0A915U1B0</accession>
<evidence type="ECO:0000259" key="2">
    <source>
        <dbReference type="Pfam" id="PF02470"/>
    </source>
</evidence>
<dbReference type="NCBIfam" id="TIGR04430">
    <property type="entry name" value="OM_asym_MlaD"/>
    <property type="match status" value="1"/>
</dbReference>
<organism evidence="3 4">
    <name type="scientific">Desulfolithobacter dissulfuricans</name>
    <dbReference type="NCBI Taxonomy" id="2795293"/>
    <lineage>
        <taxon>Bacteria</taxon>
        <taxon>Pseudomonadati</taxon>
        <taxon>Thermodesulfobacteriota</taxon>
        <taxon>Desulfobulbia</taxon>
        <taxon>Desulfobulbales</taxon>
        <taxon>Desulfobulbaceae</taxon>
        <taxon>Desulfolithobacter</taxon>
    </lineage>
</organism>
<dbReference type="Pfam" id="PF02470">
    <property type="entry name" value="MlaD"/>
    <property type="match status" value="1"/>
</dbReference>
<keyword evidence="1" id="KW-1133">Transmembrane helix</keyword>
<dbReference type="PANTHER" id="PTHR33371">
    <property type="entry name" value="INTERMEMBRANE PHOSPHOLIPID TRANSPORT SYSTEM BINDING PROTEIN MLAD-RELATED"/>
    <property type="match status" value="1"/>
</dbReference>
<evidence type="ECO:0000313" key="3">
    <source>
        <dbReference type="EMBL" id="BCO08642.1"/>
    </source>
</evidence>
<name>A0A915U1B0_9BACT</name>
<sequence length="149" mass="15877">MSNSRVEIMVGIFLVLGLMAFGWLAIQLGELPWLTGSTTYVVYADFDNVSGVKPGADVQIAGVTVGTVRELELTDDALARAAMQIDKTIKIPVDSMASVKSQGIIGDKIIQITLGGDEENLKPGEVISDTESSVDLESLISKFAFGQVK</sequence>
<dbReference type="EMBL" id="AP024233">
    <property type="protein sequence ID" value="BCO08642.1"/>
    <property type="molecule type" value="Genomic_DNA"/>
</dbReference>
<keyword evidence="1" id="KW-0812">Transmembrane</keyword>
<proteinExistence type="predicted"/>
<dbReference type="KEGG" id="ddu:GF1_10180"/>
<protein>
    <submittedName>
        <fullName evidence="3">Outer membrane lipid asymmetry maintenance protein MlaD</fullName>
    </submittedName>
</protein>
<evidence type="ECO:0000313" key="4">
    <source>
        <dbReference type="Proteomes" id="UP001063350"/>
    </source>
</evidence>
<dbReference type="Proteomes" id="UP001063350">
    <property type="component" value="Chromosome"/>
</dbReference>